<sequence>MNINQTTHLLTFFDGDPMPTNPIETMKGPLSFGSELEAVEVLFHHVKNRIADSYAELFAESADSNNIDILQYTSDDDVAITRDEVIIAVESEYSDSDSWANLIDWYSSVVEDCDGYFAYKIEVKPVHSFLEQMRMADAVEIDDNFVRHFNVTSVDDYDNLNDQAVMEAEMVDGDYKQNVYSVNYDEAMNAYYNAQLGAWQVGELSIKFFKVS</sequence>
<organism evidence="1 2">
    <name type="scientific">Vibrio owensii CAIM 1854 = LMG 25443</name>
    <dbReference type="NCBI Taxonomy" id="1229493"/>
    <lineage>
        <taxon>Bacteria</taxon>
        <taxon>Pseudomonadati</taxon>
        <taxon>Pseudomonadota</taxon>
        <taxon>Gammaproteobacteria</taxon>
        <taxon>Vibrionales</taxon>
        <taxon>Vibrionaceae</taxon>
        <taxon>Vibrio</taxon>
    </lineage>
</organism>
<protein>
    <submittedName>
        <fullName evidence="1">Uncharacterized protein</fullName>
    </submittedName>
</protein>
<dbReference type="PATRIC" id="fig|1229493.5.peg.1124"/>
<reference evidence="1 2" key="1">
    <citation type="submission" date="2014-07" db="EMBL/GenBank/DDBJ databases">
        <title>Unique and conserved regions in Vibrio harveyi and related species in comparison with the shrimp pathogen Vibrio harveyi CAIM 1792.</title>
        <authorList>
            <person name="Espinoza-Valles I."/>
            <person name="Vora G."/>
            <person name="Leekitcharoenphon P."/>
            <person name="Ussery D."/>
            <person name="Hoj L."/>
            <person name="Gomez-Gil B."/>
        </authorList>
    </citation>
    <scope>NUCLEOTIDE SEQUENCE [LARGE SCALE GENOMIC DNA]</scope>
    <source>
        <strain evidence="2">CAIM 1854 / LMG 25443</strain>
    </source>
</reference>
<gene>
    <name evidence="1" type="ORF">H735_10200</name>
</gene>
<dbReference type="EMBL" id="JPRD01000015">
    <property type="protein sequence ID" value="KIF53285.1"/>
    <property type="molecule type" value="Genomic_DNA"/>
</dbReference>
<proteinExistence type="predicted"/>
<dbReference type="Proteomes" id="UP000031586">
    <property type="component" value="Unassembled WGS sequence"/>
</dbReference>
<comment type="caution">
    <text evidence="1">The sequence shown here is derived from an EMBL/GenBank/DDBJ whole genome shotgun (WGS) entry which is preliminary data.</text>
</comment>
<dbReference type="AlphaFoldDB" id="A0A0C1Z8K7"/>
<accession>A0A0C1Z8K7</accession>
<evidence type="ECO:0000313" key="2">
    <source>
        <dbReference type="Proteomes" id="UP000031586"/>
    </source>
</evidence>
<name>A0A0C1Z8K7_9VIBR</name>
<evidence type="ECO:0000313" key="1">
    <source>
        <dbReference type="EMBL" id="KIF53285.1"/>
    </source>
</evidence>
<dbReference type="RefSeq" id="WP_020194481.1">
    <property type="nucleotide sequence ID" value="NZ_BAOH01000005.1"/>
</dbReference>